<dbReference type="OrthoDB" id="1145at2"/>
<gene>
    <name evidence="8" type="ORF">D7223_31310</name>
</gene>
<feature type="domain" description="FAD/NAD(P)-binding" evidence="6">
    <location>
        <begin position="7"/>
        <end position="313"/>
    </location>
</feature>
<dbReference type="InterPro" id="IPR023753">
    <property type="entry name" value="FAD/NAD-binding_dom"/>
</dbReference>
<sequence length="428" mass="45398">MTPPLRRVVIAGASLAGLHAAHALRRHGFTGEITMVGDETHRPYDRPPLSKQVLLAPANGVPAVALPIEPSMDLRWRLGAAAVALDPRHRRIHTADGTAVDYDGLVIATGAHARRWNGPGSHLDGLHYLRTLDDALALRRRLAIAAADQQRVLIAGGGFIGAEIAHAAATLGCHVTLVEQQAQLLGQQLGVPVGNSIASTLADAGVTVRTGTTLAAFDGDNHHRLIAARTTDGTTIPADLAVIGLGMLPATAWLRGSGAVLRPHLLCDRYSAVAGMDPDGRIVAAGDVTCWPNPVFDHRRTAVGHWSNAREQADNAAHNLLAAPADRLPYAHVPTFWSDIGPLKIRSVGMPDRADSVTIIDGSLPGRRFLAAYAHGDRLVGAVSVNRPRHLATMHRLIAAQAPIQRLDELSTTTQPPSNTLLPEGEHT</sequence>
<keyword evidence="3" id="KW-0274">FAD</keyword>
<proteinExistence type="predicted"/>
<dbReference type="Gene3D" id="3.50.50.60">
    <property type="entry name" value="FAD/NAD(P)-binding domain"/>
    <property type="match status" value="2"/>
</dbReference>
<dbReference type="InterPro" id="IPR016156">
    <property type="entry name" value="FAD/NAD-linked_Rdtase_dimer_sf"/>
</dbReference>
<keyword evidence="2" id="KW-0285">Flavoprotein</keyword>
<evidence type="ECO:0000256" key="4">
    <source>
        <dbReference type="ARBA" id="ARBA00023002"/>
    </source>
</evidence>
<keyword evidence="9" id="KW-1185">Reference proteome</keyword>
<dbReference type="Proteomes" id="UP000281726">
    <property type="component" value="Unassembled WGS sequence"/>
</dbReference>
<comment type="cofactor">
    <cofactor evidence="1">
        <name>FAD</name>
        <dbReference type="ChEBI" id="CHEBI:57692"/>
    </cofactor>
</comment>
<dbReference type="EMBL" id="RBAK01000022">
    <property type="protein sequence ID" value="RKN38234.1"/>
    <property type="molecule type" value="Genomic_DNA"/>
</dbReference>
<feature type="region of interest" description="Disordered" evidence="5">
    <location>
        <begin position="408"/>
        <end position="428"/>
    </location>
</feature>
<evidence type="ECO:0000256" key="1">
    <source>
        <dbReference type="ARBA" id="ARBA00001974"/>
    </source>
</evidence>
<accession>A0A3A9YRY1</accession>
<dbReference type="AlphaFoldDB" id="A0A3A9YRY1"/>
<evidence type="ECO:0000313" key="8">
    <source>
        <dbReference type="EMBL" id="RKN38234.1"/>
    </source>
</evidence>
<protein>
    <submittedName>
        <fullName evidence="8">FAD-dependent oxidoreductase</fullName>
    </submittedName>
</protein>
<feature type="domain" description="Reductase C-terminal" evidence="7">
    <location>
        <begin position="336"/>
        <end position="406"/>
    </location>
</feature>
<dbReference type="InterPro" id="IPR028202">
    <property type="entry name" value="Reductase_C"/>
</dbReference>
<reference evidence="8 9" key="1">
    <citation type="journal article" date="2004" name="Syst. Appl. Microbiol.">
        <title>Cryptoendolithic actinomycetes from antarctic sandstone rock samples: Micromonospora endolithica sp. nov. and two isolates related to Micromonospora coerulea Jensen 1932.</title>
        <authorList>
            <person name="Hirsch P."/>
            <person name="Mevs U."/>
            <person name="Kroppenstedt R.M."/>
            <person name="Schumann P."/>
            <person name="Stackebrandt E."/>
        </authorList>
    </citation>
    <scope>NUCLEOTIDE SEQUENCE [LARGE SCALE GENOMIC DNA]</scope>
    <source>
        <strain evidence="8 9">JCM 12677</strain>
    </source>
</reference>
<dbReference type="PRINTS" id="PR00411">
    <property type="entry name" value="PNDRDTASEI"/>
</dbReference>
<dbReference type="RefSeq" id="WP_120733127.1">
    <property type="nucleotide sequence ID" value="NZ_RBAK01000022.1"/>
</dbReference>
<keyword evidence="4" id="KW-0560">Oxidoreductase</keyword>
<dbReference type="GO" id="GO:0016651">
    <property type="term" value="F:oxidoreductase activity, acting on NAD(P)H"/>
    <property type="evidence" value="ECO:0007669"/>
    <property type="project" value="TreeGrafter"/>
</dbReference>
<dbReference type="PRINTS" id="PR00368">
    <property type="entry name" value="FADPNR"/>
</dbReference>
<feature type="compositionally biased region" description="Polar residues" evidence="5">
    <location>
        <begin position="410"/>
        <end position="421"/>
    </location>
</feature>
<evidence type="ECO:0000256" key="2">
    <source>
        <dbReference type="ARBA" id="ARBA00022630"/>
    </source>
</evidence>
<dbReference type="SUPFAM" id="SSF51905">
    <property type="entry name" value="FAD/NAD(P)-binding domain"/>
    <property type="match status" value="2"/>
</dbReference>
<dbReference type="Pfam" id="PF07992">
    <property type="entry name" value="Pyr_redox_2"/>
    <property type="match status" value="1"/>
</dbReference>
<dbReference type="Pfam" id="PF14759">
    <property type="entry name" value="Reductase_C"/>
    <property type="match status" value="1"/>
</dbReference>
<dbReference type="PANTHER" id="PTHR43557:SF2">
    <property type="entry name" value="RIESKE DOMAIN-CONTAINING PROTEIN-RELATED"/>
    <property type="match status" value="1"/>
</dbReference>
<evidence type="ECO:0000259" key="7">
    <source>
        <dbReference type="Pfam" id="PF14759"/>
    </source>
</evidence>
<comment type="caution">
    <text evidence="8">The sequence shown here is derived from an EMBL/GenBank/DDBJ whole genome shotgun (WGS) entry which is preliminary data.</text>
</comment>
<evidence type="ECO:0000256" key="3">
    <source>
        <dbReference type="ARBA" id="ARBA00022827"/>
    </source>
</evidence>
<organism evidence="8 9">
    <name type="scientific">Micromonospora endolithica</name>
    <dbReference type="NCBI Taxonomy" id="230091"/>
    <lineage>
        <taxon>Bacteria</taxon>
        <taxon>Bacillati</taxon>
        <taxon>Actinomycetota</taxon>
        <taxon>Actinomycetes</taxon>
        <taxon>Micromonosporales</taxon>
        <taxon>Micromonosporaceae</taxon>
        <taxon>Micromonospora</taxon>
    </lineage>
</organism>
<evidence type="ECO:0000256" key="5">
    <source>
        <dbReference type="SAM" id="MobiDB-lite"/>
    </source>
</evidence>
<dbReference type="InterPro" id="IPR050446">
    <property type="entry name" value="FAD-oxidoreductase/Apoptosis"/>
</dbReference>
<dbReference type="PANTHER" id="PTHR43557">
    <property type="entry name" value="APOPTOSIS-INDUCING FACTOR 1"/>
    <property type="match status" value="1"/>
</dbReference>
<dbReference type="InterPro" id="IPR036188">
    <property type="entry name" value="FAD/NAD-bd_sf"/>
</dbReference>
<evidence type="ECO:0000259" key="6">
    <source>
        <dbReference type="Pfam" id="PF07992"/>
    </source>
</evidence>
<dbReference type="GO" id="GO:0005737">
    <property type="term" value="C:cytoplasm"/>
    <property type="evidence" value="ECO:0007669"/>
    <property type="project" value="TreeGrafter"/>
</dbReference>
<name>A0A3A9YRY1_9ACTN</name>
<evidence type="ECO:0000313" key="9">
    <source>
        <dbReference type="Proteomes" id="UP000281726"/>
    </source>
</evidence>
<dbReference type="Gene3D" id="3.30.390.30">
    <property type="match status" value="1"/>
</dbReference>
<dbReference type="SUPFAM" id="SSF55424">
    <property type="entry name" value="FAD/NAD-linked reductases, dimerisation (C-terminal) domain"/>
    <property type="match status" value="1"/>
</dbReference>